<evidence type="ECO:0000313" key="2">
    <source>
        <dbReference type="EMBL" id="KAG0464562.1"/>
    </source>
</evidence>
<dbReference type="Proteomes" id="UP000636800">
    <property type="component" value="Chromosome 10"/>
</dbReference>
<dbReference type="EMBL" id="JADCNL010000010">
    <property type="protein sequence ID" value="KAG0464562.1"/>
    <property type="molecule type" value="Genomic_DNA"/>
</dbReference>
<reference evidence="2 3" key="1">
    <citation type="journal article" date="2020" name="Nat. Food">
        <title>A phased Vanilla planifolia genome enables genetic improvement of flavour and production.</title>
        <authorList>
            <person name="Hasing T."/>
            <person name="Tang H."/>
            <person name="Brym M."/>
            <person name="Khazi F."/>
            <person name="Huang T."/>
            <person name="Chambers A.H."/>
        </authorList>
    </citation>
    <scope>NUCLEOTIDE SEQUENCE [LARGE SCALE GENOMIC DNA]</scope>
    <source>
        <tissue evidence="2">Leaf</tissue>
    </source>
</reference>
<proteinExistence type="predicted"/>
<organism evidence="2 3">
    <name type="scientific">Vanilla planifolia</name>
    <name type="common">Vanilla</name>
    <dbReference type="NCBI Taxonomy" id="51239"/>
    <lineage>
        <taxon>Eukaryota</taxon>
        <taxon>Viridiplantae</taxon>
        <taxon>Streptophyta</taxon>
        <taxon>Embryophyta</taxon>
        <taxon>Tracheophyta</taxon>
        <taxon>Spermatophyta</taxon>
        <taxon>Magnoliopsida</taxon>
        <taxon>Liliopsida</taxon>
        <taxon>Asparagales</taxon>
        <taxon>Orchidaceae</taxon>
        <taxon>Vanilloideae</taxon>
        <taxon>Vanilleae</taxon>
        <taxon>Vanilla</taxon>
    </lineage>
</organism>
<evidence type="ECO:0000256" key="1">
    <source>
        <dbReference type="SAM" id="MobiDB-lite"/>
    </source>
</evidence>
<dbReference type="AlphaFoldDB" id="A0A835QB41"/>
<accession>A0A835QB41</accession>
<dbReference type="OrthoDB" id="1879366at2759"/>
<feature type="compositionally biased region" description="Basic and acidic residues" evidence="1">
    <location>
        <begin position="20"/>
        <end position="34"/>
    </location>
</feature>
<protein>
    <submittedName>
        <fullName evidence="2">Uncharacterized protein</fullName>
    </submittedName>
</protein>
<keyword evidence="3" id="KW-1185">Reference proteome</keyword>
<feature type="region of interest" description="Disordered" evidence="1">
    <location>
        <begin position="146"/>
        <end position="172"/>
    </location>
</feature>
<name>A0A835QB41_VANPL</name>
<evidence type="ECO:0000313" key="3">
    <source>
        <dbReference type="Proteomes" id="UP000636800"/>
    </source>
</evidence>
<feature type="region of interest" description="Disordered" evidence="1">
    <location>
        <begin position="1"/>
        <end position="97"/>
    </location>
</feature>
<gene>
    <name evidence="2" type="ORF">HPP92_020631</name>
</gene>
<feature type="compositionally biased region" description="Basic and acidic residues" evidence="1">
    <location>
        <begin position="73"/>
        <end position="88"/>
    </location>
</feature>
<sequence length="240" mass="26775">MEAAVLGEGENVGFNSEGGDGGRDGGREVLRDEGTGGSVLEEKEDERVPKDGLEDDDLDHEGGGKVTVHGAKKRDSHDKGVGKGRQGEEGDGPVKPGWACQPLVEEEDRHHDKFLEGVGGEEVVVHGVWRNCKNCHEPVYAGALLRGEHPPPSDRAERETHSHIKRDDGPEHFIDVLSGDHGNDYRAYGQKGSEREREIRLVFCNFSLVKQDDSVRRLYYTECHIIIRNRKFKIFFINNI</sequence>
<comment type="caution">
    <text evidence="2">The sequence shown here is derived from an EMBL/GenBank/DDBJ whole genome shotgun (WGS) entry which is preliminary data.</text>
</comment>